<organism evidence="1 2">
    <name type="scientific">Aspergillus niger (strain ATCC 1015 / CBS 113.46 / FGSC A1144 / LSHB Ac4 / NCTC 3858a / NRRL 328 / USDA 3528.7)</name>
    <dbReference type="NCBI Taxonomy" id="380704"/>
    <lineage>
        <taxon>Eukaryota</taxon>
        <taxon>Fungi</taxon>
        <taxon>Dikarya</taxon>
        <taxon>Ascomycota</taxon>
        <taxon>Pezizomycotina</taxon>
        <taxon>Eurotiomycetes</taxon>
        <taxon>Eurotiomycetidae</taxon>
        <taxon>Eurotiales</taxon>
        <taxon>Aspergillaceae</taxon>
        <taxon>Aspergillus</taxon>
        <taxon>Aspergillus subgen. Circumdati</taxon>
    </lineage>
</organism>
<evidence type="ECO:0000313" key="1">
    <source>
        <dbReference type="EMBL" id="EHA20202.1"/>
    </source>
</evidence>
<dbReference type="EMBL" id="ACJE01000017">
    <property type="protein sequence ID" value="EHA20202.1"/>
    <property type="molecule type" value="Genomic_DNA"/>
</dbReference>
<comment type="caution">
    <text evidence="1">The sequence shown here is derived from an EMBL/GenBank/DDBJ whole genome shotgun (WGS) entry which is preliminary data.</text>
</comment>
<feature type="non-terminal residue" evidence="1">
    <location>
        <position position="1"/>
    </location>
</feature>
<dbReference type="Proteomes" id="UP000009038">
    <property type="component" value="Unassembled WGS sequence"/>
</dbReference>
<dbReference type="OrthoDB" id="288590at2759"/>
<dbReference type="AlphaFoldDB" id="G3YA74"/>
<gene>
    <name evidence="1" type="ORF">ASPNIDRAFT_137436</name>
</gene>
<dbReference type="VEuPathDB" id="FungiDB:ASPNIDRAFT2_137436"/>
<protein>
    <submittedName>
        <fullName evidence="1">Uncharacterized protein</fullName>
    </submittedName>
</protein>
<dbReference type="HOGENOM" id="CLU_2694389_0_0_1"/>
<proteinExistence type="predicted"/>
<sequence>TIFPGQQFLVLIELLFKEWVPIRLHLLKAMSQLLDAHIPLTGTTLVHSATVRLHYYDSQKPFLRQGSLRFPSYG</sequence>
<accession>G3YA74</accession>
<evidence type="ECO:0000313" key="2">
    <source>
        <dbReference type="Proteomes" id="UP000009038"/>
    </source>
</evidence>
<reference evidence="1 2" key="1">
    <citation type="journal article" date="2011" name="Genome Res.">
        <title>Comparative genomics of citric-acid-producing Aspergillus niger ATCC 1015 versus enzyme-producing CBS 513.88.</title>
        <authorList>
            <person name="Andersen M.R."/>
            <person name="Salazar M.P."/>
            <person name="Schaap P.J."/>
            <person name="van de Vondervoort P.J."/>
            <person name="Culley D."/>
            <person name="Thykaer J."/>
            <person name="Frisvad J.C."/>
            <person name="Nielsen K.F."/>
            <person name="Albang R."/>
            <person name="Albermann K."/>
            <person name="Berka R.M."/>
            <person name="Braus G.H."/>
            <person name="Braus-Stromeyer S.A."/>
            <person name="Corrochano L.M."/>
            <person name="Dai Z."/>
            <person name="van Dijck P.W."/>
            <person name="Hofmann G."/>
            <person name="Lasure L.L."/>
            <person name="Magnuson J.K."/>
            <person name="Menke H."/>
            <person name="Meijer M."/>
            <person name="Meijer S.L."/>
            <person name="Nielsen J.B."/>
            <person name="Nielsen M.L."/>
            <person name="van Ooyen A.J."/>
            <person name="Pel H.J."/>
            <person name="Poulsen L."/>
            <person name="Samson R.A."/>
            <person name="Stam H."/>
            <person name="Tsang A."/>
            <person name="van den Brink J.M."/>
            <person name="Atkins A."/>
            <person name="Aerts A."/>
            <person name="Shapiro H."/>
            <person name="Pangilinan J."/>
            <person name="Salamov A."/>
            <person name="Lou Y."/>
            <person name="Lindquist E."/>
            <person name="Lucas S."/>
            <person name="Grimwood J."/>
            <person name="Grigoriev I.V."/>
            <person name="Kubicek C.P."/>
            <person name="Martinez D."/>
            <person name="van Peij N.N."/>
            <person name="Roubos J.A."/>
            <person name="Nielsen J."/>
            <person name="Baker S.E."/>
        </authorList>
    </citation>
    <scope>NUCLEOTIDE SEQUENCE [LARGE SCALE GENOMIC DNA]</scope>
    <source>
        <strain evidence="2">ATCC 1015 / CBS 113.46 / FGSC A1144 / LSHB Ac4 / NCTC 3858a / NRRL 328 / USDA 3528.7</strain>
    </source>
</reference>
<name>G3YA74_ASPNA</name>